<dbReference type="GO" id="GO:0016020">
    <property type="term" value="C:membrane"/>
    <property type="evidence" value="ECO:0007669"/>
    <property type="project" value="UniProtKB-SubCell"/>
</dbReference>
<feature type="region of interest" description="Disordered" evidence="6">
    <location>
        <begin position="21"/>
        <end position="66"/>
    </location>
</feature>
<feature type="compositionally biased region" description="Polar residues" evidence="6">
    <location>
        <begin position="42"/>
        <end position="51"/>
    </location>
</feature>
<reference evidence="8 9" key="1">
    <citation type="journal article" date="2017" name="Int. J. Parasitol.">
        <title>The genome of the protozoan parasite Cystoisospora suis and a reverse vaccinology approach to identify vaccine candidates.</title>
        <authorList>
            <person name="Palmieri N."/>
            <person name="Shrestha A."/>
            <person name="Ruttkowski B."/>
            <person name="Beck T."/>
            <person name="Vogl C."/>
            <person name="Tomley F."/>
            <person name="Blake D.P."/>
            <person name="Joachim A."/>
        </authorList>
    </citation>
    <scope>NUCLEOTIDE SEQUENCE [LARGE SCALE GENOMIC DNA]</scope>
    <source>
        <strain evidence="8 9">Wien I</strain>
    </source>
</reference>
<feature type="region of interest" description="Disordered" evidence="6">
    <location>
        <begin position="185"/>
        <end position="229"/>
    </location>
</feature>
<evidence type="ECO:0000256" key="4">
    <source>
        <dbReference type="ARBA" id="ARBA00022912"/>
    </source>
</evidence>
<organism evidence="8 9">
    <name type="scientific">Cystoisospora suis</name>
    <dbReference type="NCBI Taxonomy" id="483139"/>
    <lineage>
        <taxon>Eukaryota</taxon>
        <taxon>Sar</taxon>
        <taxon>Alveolata</taxon>
        <taxon>Apicomplexa</taxon>
        <taxon>Conoidasida</taxon>
        <taxon>Coccidia</taxon>
        <taxon>Eucoccidiorida</taxon>
        <taxon>Eimeriorina</taxon>
        <taxon>Sarcocystidae</taxon>
        <taxon>Cystoisospora</taxon>
    </lineage>
</organism>
<keyword evidence="4 5" id="KW-0904">Protein phosphatase</keyword>
<dbReference type="PROSITE" id="PS51746">
    <property type="entry name" value="PPM_2"/>
    <property type="match status" value="1"/>
</dbReference>
<dbReference type="Gene3D" id="3.60.40.10">
    <property type="entry name" value="PPM-type phosphatase domain"/>
    <property type="match status" value="1"/>
</dbReference>
<dbReference type="VEuPathDB" id="ToxoDB:CSUI_000709"/>
<dbReference type="InterPro" id="IPR001932">
    <property type="entry name" value="PPM-type_phosphatase-like_dom"/>
</dbReference>
<gene>
    <name evidence="8" type="ORF">CSUI_000709</name>
</gene>
<comment type="similarity">
    <text evidence="5">Belongs to the PP2C family.</text>
</comment>
<dbReference type="CDD" id="cd00143">
    <property type="entry name" value="PP2Cc"/>
    <property type="match status" value="1"/>
</dbReference>
<sequence>MPHLHIRRTFRVPGASRVLASLTKRPGSATRTRAAAGPADSESPNNASVPSASKEEEEIDVAQEQRLVTDRLRFSRDCGNRRDSFDSTSGSDAGRNLSDAVADMADKRGQGSFPSTDATMPSVVSAASPAKDSLKDMLSHSVRQATVAKDVVQKQEADSNPFVSVTTRTCIKASLEVTEGRLPVRPVAGRPVQQNGRESVDADSGPGHTKTSAGHQSRRAAAAGKLTSKKERPYQEKARLFLNGEVSAALFVELGIATSCRKGLKKGFFNQDDFFSYQCDEWGLYGVFDGHGPGGHLVANFVQWHLPNIIHEYMITHEPRIALHMAFVRVDNMLKDASETQKFDSASSGSTASVVLHRRQERKLFFAHVGDSRIVLARRNSQLRLVPECVTKDHKPDDPVERARIEEHGGEVRRPTGHIPYRVFLKGRNYPGLAMSRSIGDSVGHCAGVTPEPDILDFDLLEDRDDVVIMCTDGVWEFITPEEAVEIVSRYDIYQAEEAAQELSREAWKRWLEQDGHSVDDITVQIIHLFPPPHDNHHHRG</sequence>
<dbReference type="GO" id="GO:0046872">
    <property type="term" value="F:metal ion binding"/>
    <property type="evidence" value="ECO:0007669"/>
    <property type="project" value="UniProtKB-KW"/>
</dbReference>
<dbReference type="SMART" id="SM00332">
    <property type="entry name" value="PP2Cc"/>
    <property type="match status" value="1"/>
</dbReference>
<proteinExistence type="inferred from homology"/>
<dbReference type="AlphaFoldDB" id="A0A2C6KN61"/>
<evidence type="ECO:0000256" key="2">
    <source>
        <dbReference type="ARBA" id="ARBA00022723"/>
    </source>
</evidence>
<evidence type="ECO:0000259" key="7">
    <source>
        <dbReference type="PROSITE" id="PS51746"/>
    </source>
</evidence>
<evidence type="ECO:0000256" key="3">
    <source>
        <dbReference type="ARBA" id="ARBA00022801"/>
    </source>
</evidence>
<accession>A0A2C6KN61</accession>
<evidence type="ECO:0000313" key="9">
    <source>
        <dbReference type="Proteomes" id="UP000221165"/>
    </source>
</evidence>
<keyword evidence="9" id="KW-1185">Reference proteome</keyword>
<dbReference type="InterPro" id="IPR015655">
    <property type="entry name" value="PP2C"/>
</dbReference>
<dbReference type="GeneID" id="94424151"/>
<dbReference type="InterPro" id="IPR036457">
    <property type="entry name" value="PPM-type-like_dom_sf"/>
</dbReference>
<dbReference type="GO" id="GO:0004722">
    <property type="term" value="F:protein serine/threonine phosphatase activity"/>
    <property type="evidence" value="ECO:0007669"/>
    <property type="project" value="InterPro"/>
</dbReference>
<dbReference type="SUPFAM" id="SSF81606">
    <property type="entry name" value="PP2C-like"/>
    <property type="match status" value="1"/>
</dbReference>
<dbReference type="PANTHER" id="PTHR47992">
    <property type="entry name" value="PROTEIN PHOSPHATASE"/>
    <property type="match status" value="1"/>
</dbReference>
<comment type="subcellular location">
    <subcellularLocation>
        <location evidence="1">Membrane</location>
        <topology evidence="1">Peripheral membrane protein</topology>
    </subcellularLocation>
</comment>
<dbReference type="OrthoDB" id="10264738at2759"/>
<protein>
    <submittedName>
        <fullName evidence="8">Pp2c</fullName>
    </submittedName>
</protein>
<name>A0A2C6KN61_9APIC</name>
<evidence type="ECO:0000256" key="6">
    <source>
        <dbReference type="SAM" id="MobiDB-lite"/>
    </source>
</evidence>
<evidence type="ECO:0000256" key="5">
    <source>
        <dbReference type="RuleBase" id="RU003465"/>
    </source>
</evidence>
<feature type="domain" description="PPM-type phosphatase" evidence="7">
    <location>
        <begin position="253"/>
        <end position="529"/>
    </location>
</feature>
<dbReference type="EMBL" id="MIGC01000280">
    <property type="protein sequence ID" value="PHJ25441.1"/>
    <property type="molecule type" value="Genomic_DNA"/>
</dbReference>
<dbReference type="Proteomes" id="UP000221165">
    <property type="component" value="Unassembled WGS sequence"/>
</dbReference>
<comment type="caution">
    <text evidence="8">The sequence shown here is derived from an EMBL/GenBank/DDBJ whole genome shotgun (WGS) entry which is preliminary data.</text>
</comment>
<keyword evidence="3 5" id="KW-0378">Hydrolase</keyword>
<dbReference type="PROSITE" id="PS01032">
    <property type="entry name" value="PPM_1"/>
    <property type="match status" value="1"/>
</dbReference>
<keyword evidence="2" id="KW-0479">Metal-binding</keyword>
<evidence type="ECO:0000313" key="8">
    <source>
        <dbReference type="EMBL" id="PHJ25441.1"/>
    </source>
</evidence>
<dbReference type="Pfam" id="PF00481">
    <property type="entry name" value="PP2C"/>
    <property type="match status" value="1"/>
</dbReference>
<evidence type="ECO:0000256" key="1">
    <source>
        <dbReference type="ARBA" id="ARBA00004170"/>
    </source>
</evidence>
<dbReference type="InterPro" id="IPR000222">
    <property type="entry name" value="PP2C_BS"/>
</dbReference>
<dbReference type="RefSeq" id="XP_067927088.1">
    <property type="nucleotide sequence ID" value="XM_068060940.1"/>
</dbReference>